<accession>A0ABX7YS82</accession>
<feature type="transmembrane region" description="Helical" evidence="1">
    <location>
        <begin position="12"/>
        <end position="31"/>
    </location>
</feature>
<keyword evidence="3" id="KW-1185">Reference proteome</keyword>
<keyword evidence="1" id="KW-1133">Transmembrane helix</keyword>
<dbReference type="EMBL" id="CP073587">
    <property type="protein sequence ID" value="QUN05161.1"/>
    <property type="molecule type" value="Genomic_DNA"/>
</dbReference>
<dbReference type="Proteomes" id="UP000679575">
    <property type="component" value="Chromosome"/>
</dbReference>
<gene>
    <name evidence="2" type="ORF">KDN34_13260</name>
</gene>
<name>A0ABX7YS82_9GAMM</name>
<feature type="transmembrane region" description="Helical" evidence="1">
    <location>
        <begin position="73"/>
        <end position="95"/>
    </location>
</feature>
<evidence type="ECO:0000313" key="3">
    <source>
        <dbReference type="Proteomes" id="UP000679575"/>
    </source>
</evidence>
<evidence type="ECO:0000313" key="2">
    <source>
        <dbReference type="EMBL" id="QUN05161.1"/>
    </source>
</evidence>
<keyword evidence="1" id="KW-0812">Transmembrane</keyword>
<reference evidence="2 3" key="1">
    <citation type="submission" date="2021-04" db="EMBL/GenBank/DDBJ databases">
        <title>Novel species identification of genus Shewanella.</title>
        <authorList>
            <person name="Liu G."/>
        </authorList>
    </citation>
    <scope>NUCLEOTIDE SEQUENCE [LARGE SCALE GENOMIC DNA]</scope>
    <source>
        <strain evidence="2 3">FJAT-54481</strain>
    </source>
</reference>
<proteinExistence type="predicted"/>
<feature type="transmembrane region" description="Helical" evidence="1">
    <location>
        <begin position="43"/>
        <end position="61"/>
    </location>
</feature>
<keyword evidence="1" id="KW-0472">Membrane</keyword>
<protein>
    <submittedName>
        <fullName evidence="2">DUF4405 domain-containing protein</fullName>
    </submittedName>
</protein>
<organism evidence="2 3">
    <name type="scientific">Shewanella yunxiaonensis</name>
    <dbReference type="NCBI Taxonomy" id="2829809"/>
    <lineage>
        <taxon>Bacteria</taxon>
        <taxon>Pseudomonadati</taxon>
        <taxon>Pseudomonadota</taxon>
        <taxon>Gammaproteobacteria</taxon>
        <taxon>Alteromonadales</taxon>
        <taxon>Shewanellaceae</taxon>
        <taxon>Shewanella</taxon>
    </lineage>
</organism>
<sequence length="174" mass="19046">MFKMGIRHWSTPLVIGVSLVVGSSGILLFFHLSEGLIKSMHEWLGLLFVMAMLLHVMNHWSPFKRYFNQKLSNAIVAAVVVIAFSFIVSAGTAGAKGNPAKRMLAVVQQAPLTAVAMLEQQPVEQLIAKLTAKGVKVDSPSQNLEQLAKSNNMHPFALLDIVNNNTISTDNHQD</sequence>
<dbReference type="RefSeq" id="WP_212594196.1">
    <property type="nucleotide sequence ID" value="NZ_CP073587.1"/>
</dbReference>
<evidence type="ECO:0000256" key="1">
    <source>
        <dbReference type="SAM" id="Phobius"/>
    </source>
</evidence>